<evidence type="ECO:0000256" key="3">
    <source>
        <dbReference type="ARBA" id="ARBA00022670"/>
    </source>
</evidence>
<dbReference type="Pfam" id="PF01551">
    <property type="entry name" value="Peptidase_M23"/>
    <property type="match status" value="1"/>
</dbReference>
<feature type="domain" description="Opacity-associated protein A LysM-like" evidence="10">
    <location>
        <begin position="85"/>
        <end position="162"/>
    </location>
</feature>
<dbReference type="CDD" id="cd12797">
    <property type="entry name" value="M23_peptidase"/>
    <property type="match status" value="1"/>
</dbReference>
<comment type="caution">
    <text evidence="12">The sequence shown here is derived from an EMBL/GenBank/DDBJ whole genome shotgun (WGS) entry which is preliminary data.</text>
</comment>
<proteinExistence type="predicted"/>
<keyword evidence="6" id="KW-0862">Zinc</keyword>
<organism evidence="12 13">
    <name type="scientific">Litoribrevibacter euphylliae</name>
    <dbReference type="NCBI Taxonomy" id="1834034"/>
    <lineage>
        <taxon>Bacteria</taxon>
        <taxon>Pseudomonadati</taxon>
        <taxon>Pseudomonadota</taxon>
        <taxon>Gammaproteobacteria</taxon>
        <taxon>Oceanospirillales</taxon>
        <taxon>Oceanospirillaceae</taxon>
        <taxon>Litoribrevibacter</taxon>
    </lineage>
</organism>
<dbReference type="PANTHER" id="PTHR21666:SF292">
    <property type="entry name" value="MUREIN DD-ENDOPEPTIDASE MEPM"/>
    <property type="match status" value="1"/>
</dbReference>
<evidence type="ECO:0000259" key="11">
    <source>
        <dbReference type="Pfam" id="PF19425"/>
    </source>
</evidence>
<dbReference type="Gene3D" id="2.70.70.10">
    <property type="entry name" value="Glucose Permease (Domain IIA)"/>
    <property type="match status" value="1"/>
</dbReference>
<evidence type="ECO:0000256" key="6">
    <source>
        <dbReference type="ARBA" id="ARBA00022833"/>
    </source>
</evidence>
<evidence type="ECO:0000256" key="4">
    <source>
        <dbReference type="ARBA" id="ARBA00022723"/>
    </source>
</evidence>
<evidence type="ECO:0000259" key="10">
    <source>
        <dbReference type="Pfam" id="PF04225"/>
    </source>
</evidence>
<evidence type="ECO:0000256" key="5">
    <source>
        <dbReference type="ARBA" id="ARBA00022801"/>
    </source>
</evidence>
<feature type="domain" description="Csd3-like second N-terminal" evidence="11">
    <location>
        <begin position="177"/>
        <end position="294"/>
    </location>
</feature>
<keyword evidence="8" id="KW-1133">Transmembrane helix</keyword>
<keyword evidence="3" id="KW-0645">Protease</keyword>
<dbReference type="InterPro" id="IPR018392">
    <property type="entry name" value="LysM"/>
</dbReference>
<protein>
    <submittedName>
        <fullName evidence="12">Peptidoglycan DD-metalloendopeptidase family protein</fullName>
    </submittedName>
</protein>
<dbReference type="SUPFAM" id="SSF51261">
    <property type="entry name" value="Duplicated hybrid motif"/>
    <property type="match status" value="1"/>
</dbReference>
<keyword evidence="5" id="KW-0378">Hydrolase</keyword>
<gene>
    <name evidence="12" type="ORF">ACFOEK_11520</name>
</gene>
<name>A0ABV7HGA6_9GAMM</name>
<comment type="subcellular location">
    <subcellularLocation>
        <location evidence="2">Cell envelope</location>
    </subcellularLocation>
</comment>
<keyword evidence="13" id="KW-1185">Reference proteome</keyword>
<dbReference type="EMBL" id="JBHRSZ010000004">
    <property type="protein sequence ID" value="MFC3151656.1"/>
    <property type="molecule type" value="Genomic_DNA"/>
</dbReference>
<keyword evidence="4" id="KW-0479">Metal-binding</keyword>
<evidence type="ECO:0000313" key="12">
    <source>
        <dbReference type="EMBL" id="MFC3151656.1"/>
    </source>
</evidence>
<dbReference type="Gene3D" id="3.10.450.350">
    <property type="match status" value="2"/>
</dbReference>
<dbReference type="Pfam" id="PF04225">
    <property type="entry name" value="LysM_OapA"/>
    <property type="match status" value="1"/>
</dbReference>
<comment type="cofactor">
    <cofactor evidence="1">
        <name>Zn(2+)</name>
        <dbReference type="ChEBI" id="CHEBI:29105"/>
    </cofactor>
</comment>
<keyword evidence="7" id="KW-0482">Metalloprotease</keyword>
<feature type="transmembrane region" description="Helical" evidence="8">
    <location>
        <begin position="12"/>
        <end position="33"/>
    </location>
</feature>
<dbReference type="Pfam" id="PF19425">
    <property type="entry name" value="Csd3_N2"/>
    <property type="match status" value="1"/>
</dbReference>
<evidence type="ECO:0000259" key="9">
    <source>
        <dbReference type="Pfam" id="PF01551"/>
    </source>
</evidence>
<keyword evidence="8" id="KW-0812">Transmembrane</keyword>
<feature type="domain" description="M23ase beta-sheet core" evidence="9">
    <location>
        <begin position="306"/>
        <end position="400"/>
    </location>
</feature>
<dbReference type="InterPro" id="IPR050570">
    <property type="entry name" value="Cell_wall_metabolism_enzyme"/>
</dbReference>
<dbReference type="InterPro" id="IPR045834">
    <property type="entry name" value="Csd3_N2"/>
</dbReference>
<dbReference type="InterPro" id="IPR016047">
    <property type="entry name" value="M23ase_b-sheet_dom"/>
</dbReference>
<evidence type="ECO:0000256" key="1">
    <source>
        <dbReference type="ARBA" id="ARBA00001947"/>
    </source>
</evidence>
<evidence type="ECO:0000313" key="13">
    <source>
        <dbReference type="Proteomes" id="UP001595476"/>
    </source>
</evidence>
<evidence type="ECO:0000256" key="7">
    <source>
        <dbReference type="ARBA" id="ARBA00023049"/>
    </source>
</evidence>
<dbReference type="PANTHER" id="PTHR21666">
    <property type="entry name" value="PEPTIDASE-RELATED"/>
    <property type="match status" value="1"/>
</dbReference>
<dbReference type="Proteomes" id="UP001595476">
    <property type="component" value="Unassembled WGS sequence"/>
</dbReference>
<reference evidence="13" key="1">
    <citation type="journal article" date="2019" name="Int. J. Syst. Evol. Microbiol.">
        <title>The Global Catalogue of Microorganisms (GCM) 10K type strain sequencing project: providing services to taxonomists for standard genome sequencing and annotation.</title>
        <authorList>
            <consortium name="The Broad Institute Genomics Platform"/>
            <consortium name="The Broad Institute Genome Sequencing Center for Infectious Disease"/>
            <person name="Wu L."/>
            <person name="Ma J."/>
        </authorList>
    </citation>
    <scope>NUCLEOTIDE SEQUENCE [LARGE SCALE GENOMIC DNA]</scope>
    <source>
        <strain evidence="13">KCTC 52438</strain>
    </source>
</reference>
<dbReference type="InterPro" id="IPR011055">
    <property type="entry name" value="Dup_hybrid_motif"/>
</dbReference>
<dbReference type="InterPro" id="IPR007340">
    <property type="entry name" value="LysM_Opacity-associatedA"/>
</dbReference>
<evidence type="ECO:0000256" key="8">
    <source>
        <dbReference type="SAM" id="Phobius"/>
    </source>
</evidence>
<keyword evidence="8" id="KW-0472">Membrane</keyword>
<accession>A0ABV7HGA6</accession>
<dbReference type="RefSeq" id="WP_386720828.1">
    <property type="nucleotide sequence ID" value="NZ_JBHRSZ010000004.1"/>
</dbReference>
<evidence type="ECO:0000256" key="2">
    <source>
        <dbReference type="ARBA" id="ARBA00004196"/>
    </source>
</evidence>
<sequence length="456" mass="51468">MISNKVYFNRQTVAQFEIAFGSIAFVCLCWFWYSSSDSLSISTADQIPPVIEHVDQQIQIPKRSAKTQQLSSIPPLNERQFYDLSYVVVTGDSLETIFKKHQLPITELLEILEADEPYLFLDVLRPGDQLRFRVDKVRNRLDAFSRVLDPSKTVSYRRSDDGFVYDEIVIPTSKVAEVTRGKVFGSFYVSASSSGLSDNSVMTITQLLRSSLNFNRDLRAGDHFQVVMERETIDGRTIGKDRLLAARIYSRGKEYGAYLHSDGSYYDSNGSSLVPALLRYPTRQKFRISSHFSPRRRHPVTGLFKPHHGVDFAMPTGTPVLSTGHGRVTRIANHPYAGKYIDIDQFGSYSTRFLHLSKILVTKGQRVQRGQVIALSGNTGRSTGPHLHYELHVKGRPVNPITASIPMLKSIPDSEINNFRLQVADMQKLMVSDESIVQLDSPVTNESQTDQRPDQS</sequence>
<dbReference type="CDD" id="cd00118">
    <property type="entry name" value="LysM"/>
    <property type="match status" value="1"/>
</dbReference>